<evidence type="ECO:0000256" key="6">
    <source>
        <dbReference type="ARBA" id="ARBA00022490"/>
    </source>
</evidence>
<evidence type="ECO:0000256" key="4">
    <source>
        <dbReference type="ARBA" id="ARBA00016065"/>
    </source>
</evidence>
<keyword evidence="9" id="KW-0226">DNA condensation</keyword>
<dbReference type="EMBL" id="CAKOFQ010007175">
    <property type="protein sequence ID" value="CAH1993552.1"/>
    <property type="molecule type" value="Genomic_DNA"/>
</dbReference>
<evidence type="ECO:0000313" key="13">
    <source>
        <dbReference type="Proteomes" id="UP001152888"/>
    </source>
</evidence>
<protein>
    <recommendedName>
        <fullName evidence="4">Condensin complex subunit 2</fullName>
    </recommendedName>
</protein>
<proteinExistence type="inferred from homology"/>
<evidence type="ECO:0000256" key="1">
    <source>
        <dbReference type="ARBA" id="ARBA00004286"/>
    </source>
</evidence>
<dbReference type="PANTHER" id="PTHR13108:SF9">
    <property type="entry name" value="CONDENSIN COMPLEX SUBUNIT 2"/>
    <property type="match status" value="1"/>
</dbReference>
<evidence type="ECO:0000256" key="9">
    <source>
        <dbReference type="ARBA" id="ARBA00023067"/>
    </source>
</evidence>
<comment type="caution">
    <text evidence="12">The sequence shown here is derived from an EMBL/GenBank/DDBJ whole genome shotgun (WGS) entry which is preliminary data.</text>
</comment>
<keyword evidence="7" id="KW-0132">Cell division</keyword>
<evidence type="ECO:0000256" key="3">
    <source>
        <dbReference type="ARBA" id="ARBA00009471"/>
    </source>
</evidence>
<keyword evidence="6" id="KW-0963">Cytoplasm</keyword>
<dbReference type="GO" id="GO:0000796">
    <property type="term" value="C:condensin complex"/>
    <property type="evidence" value="ECO:0007669"/>
    <property type="project" value="InterPro"/>
</dbReference>
<dbReference type="GO" id="GO:0051301">
    <property type="term" value="P:cell division"/>
    <property type="evidence" value="ECO:0007669"/>
    <property type="project" value="UniProtKB-KW"/>
</dbReference>
<gene>
    <name evidence="12" type="ORF">ACAOBT_LOCUS21580</name>
</gene>
<evidence type="ECO:0000256" key="2">
    <source>
        <dbReference type="ARBA" id="ARBA00004496"/>
    </source>
</evidence>
<dbReference type="GO" id="GO:0003682">
    <property type="term" value="F:chromatin binding"/>
    <property type="evidence" value="ECO:0007669"/>
    <property type="project" value="TreeGrafter"/>
</dbReference>
<sequence>MTGIEETKTSTPNINASKRRSLFNQSVIASSPLVVMLERNAEDDEEERRMRRAEAARRSLLADQSMTEKKDRRSFSDSYIMNEYKVSTQLFNENKITVKNAWHLRIIEILKPLCHRRAGEDLLQIAGTSLKICAKVFCIRVDDLHAKGVRLANDMARVAANHEADNRSDIDEDGQGEEGEDGQPAKKKQKKRRVVNPNGPKRTVSKDAQKFFGPLPKLEPADISNRVKADFGNIESLCTLTFPMNSKNCAFIILNEEERFNSTADIVDMDKSEEDHPMIDFEQIPVTPIPKTCKIMLPFKDFEFNKENPEHHIQPRTGDPSEVPPVQLDGTIHDPFQHDDDLFNDMDNDGGNSIHEEIGVAEAGQASAPHLVDKERTTIFGPQEEAQTQVNGVRNRAVVGTMTNTTGQSKLGDSFNFDHIDITTGLIIDKVWAGPAHWKLKNVVHTTKEVFTGRKEVQKQKRARKKKEPCAVDFNIDIDDINIDFSKKVISKPGKTVPDNKLFLPKVDDRLMDYLQNPQRMDELFIKPGTYASDLKRMWNRDTESFLEDKNADDGFDNSQFVPADDNMPDFDNDGANGDALDCEVNGGLEGSEHVAAEQRNLQDNLVEAPQMVETEYVPYATKAKQINMKKLKQAIWQHLTQSNEIIGTQPGERRPGRVKETTFAALYSSLPEMLTGKEKTNLTCALAFVALLHLANEENLQFKKVDGENNFTIKRNEGG</sequence>
<comment type="subcellular location">
    <subcellularLocation>
        <location evidence="1">Chromosome</location>
    </subcellularLocation>
    <subcellularLocation>
        <location evidence="2">Cytoplasm</location>
    </subcellularLocation>
</comment>
<evidence type="ECO:0000256" key="7">
    <source>
        <dbReference type="ARBA" id="ARBA00022618"/>
    </source>
</evidence>
<name>A0A9P0LDQ7_ACAOB</name>
<comment type="similarity">
    <text evidence="3">Belongs to the CND2 (condensin subunit 2) family.</text>
</comment>
<keyword evidence="10" id="KW-0131">Cell cycle</keyword>
<dbReference type="InterPro" id="IPR022816">
    <property type="entry name" value="Condensin_barren_su2"/>
</dbReference>
<feature type="compositionally biased region" description="Basic residues" evidence="11">
    <location>
        <begin position="185"/>
        <end position="194"/>
    </location>
</feature>
<evidence type="ECO:0000256" key="5">
    <source>
        <dbReference type="ARBA" id="ARBA00022454"/>
    </source>
</evidence>
<reference evidence="12" key="1">
    <citation type="submission" date="2022-03" db="EMBL/GenBank/DDBJ databases">
        <authorList>
            <person name="Sayadi A."/>
        </authorList>
    </citation>
    <scope>NUCLEOTIDE SEQUENCE</scope>
</reference>
<feature type="region of interest" description="Disordered" evidence="11">
    <location>
        <begin position="162"/>
        <end position="215"/>
    </location>
</feature>
<keyword evidence="8" id="KW-0498">Mitosis</keyword>
<evidence type="ECO:0000256" key="11">
    <source>
        <dbReference type="SAM" id="MobiDB-lite"/>
    </source>
</evidence>
<dbReference type="Pfam" id="PF05786">
    <property type="entry name" value="Cnd2"/>
    <property type="match status" value="2"/>
</dbReference>
<evidence type="ECO:0000256" key="8">
    <source>
        <dbReference type="ARBA" id="ARBA00022776"/>
    </source>
</evidence>
<dbReference type="GO" id="GO:0005737">
    <property type="term" value="C:cytoplasm"/>
    <property type="evidence" value="ECO:0007669"/>
    <property type="project" value="UniProtKB-SubCell"/>
</dbReference>
<dbReference type="GO" id="GO:0007076">
    <property type="term" value="P:mitotic chromosome condensation"/>
    <property type="evidence" value="ECO:0007669"/>
    <property type="project" value="InterPro"/>
</dbReference>
<keyword evidence="5" id="KW-0158">Chromosome</keyword>
<dbReference type="OrthoDB" id="362021at2759"/>
<dbReference type="Proteomes" id="UP001152888">
    <property type="component" value="Unassembled WGS sequence"/>
</dbReference>
<dbReference type="PANTHER" id="PTHR13108">
    <property type="entry name" value="CONDENSIN COMPLEX SUBUNIT 2"/>
    <property type="match status" value="1"/>
</dbReference>
<organism evidence="12 13">
    <name type="scientific">Acanthoscelides obtectus</name>
    <name type="common">Bean weevil</name>
    <name type="synonym">Bruchus obtectus</name>
    <dbReference type="NCBI Taxonomy" id="200917"/>
    <lineage>
        <taxon>Eukaryota</taxon>
        <taxon>Metazoa</taxon>
        <taxon>Ecdysozoa</taxon>
        <taxon>Arthropoda</taxon>
        <taxon>Hexapoda</taxon>
        <taxon>Insecta</taxon>
        <taxon>Pterygota</taxon>
        <taxon>Neoptera</taxon>
        <taxon>Endopterygota</taxon>
        <taxon>Coleoptera</taxon>
        <taxon>Polyphaga</taxon>
        <taxon>Cucujiformia</taxon>
        <taxon>Chrysomeloidea</taxon>
        <taxon>Chrysomelidae</taxon>
        <taxon>Bruchinae</taxon>
        <taxon>Bruchini</taxon>
        <taxon>Acanthoscelides</taxon>
    </lineage>
</organism>
<feature type="compositionally biased region" description="Acidic residues" evidence="11">
    <location>
        <begin position="170"/>
        <end position="181"/>
    </location>
</feature>
<dbReference type="AlphaFoldDB" id="A0A9P0LDQ7"/>
<accession>A0A9P0LDQ7</accession>
<evidence type="ECO:0000313" key="12">
    <source>
        <dbReference type="EMBL" id="CAH1993552.1"/>
    </source>
</evidence>
<evidence type="ECO:0000256" key="10">
    <source>
        <dbReference type="ARBA" id="ARBA00023306"/>
    </source>
</evidence>
<keyword evidence="13" id="KW-1185">Reference proteome</keyword>